<keyword evidence="8 10" id="KW-0445">Lipid transport</keyword>
<keyword evidence="5 10" id="KW-0812">Transmembrane</keyword>
<dbReference type="RefSeq" id="XP_015188816.1">
    <property type="nucleotide sequence ID" value="XM_015333330.1"/>
</dbReference>
<evidence type="ECO:0000256" key="9">
    <source>
        <dbReference type="ARBA" id="ARBA00023136"/>
    </source>
</evidence>
<comment type="function">
    <text evidence="10">Phospholipid scramblase involved in autophagy. Cycles between the preautophagosomal structure/phagophore assembly site (PAS) and the cytoplasmic vesicle pool and supplies membrane for the growing autophagosome. Lipid scramblase activity plays a key role in preautophagosomal structure/phagophore assembly by distributing the phospholipids that arrive through ATG2 from the cytoplasmic to the luminal leaflet of the bilayer, thereby driving autophagosomal membrane expansion.</text>
</comment>
<gene>
    <name evidence="13" type="primary">LOC107072952</name>
</gene>
<evidence type="ECO:0000256" key="5">
    <source>
        <dbReference type="ARBA" id="ARBA00022692"/>
    </source>
</evidence>
<comment type="subcellular location">
    <subcellularLocation>
        <location evidence="1 10">Preautophagosomal structure membrane</location>
        <topology evidence="1 10">Multi-pass membrane protein</topology>
    </subcellularLocation>
</comment>
<name>A0ABM1J8M8_POLDO</name>
<keyword evidence="6 10" id="KW-1133">Transmembrane helix</keyword>
<feature type="transmembrane region" description="Helical" evidence="10">
    <location>
        <begin position="133"/>
        <end position="155"/>
    </location>
</feature>
<feature type="compositionally biased region" description="Acidic residues" evidence="11">
    <location>
        <begin position="14"/>
        <end position="32"/>
    </location>
</feature>
<feature type="region of interest" description="Disordered" evidence="11">
    <location>
        <begin position="14"/>
        <end position="33"/>
    </location>
</feature>
<dbReference type="Proteomes" id="UP000694924">
    <property type="component" value="Unplaced"/>
</dbReference>
<keyword evidence="4 10" id="KW-0813">Transport</keyword>
<dbReference type="PANTHER" id="PTHR13038">
    <property type="entry name" value="APG9 AUTOPHAGY 9"/>
    <property type="match status" value="1"/>
</dbReference>
<evidence type="ECO:0000256" key="4">
    <source>
        <dbReference type="ARBA" id="ARBA00022448"/>
    </source>
</evidence>
<evidence type="ECO:0000313" key="12">
    <source>
        <dbReference type="Proteomes" id="UP000694924"/>
    </source>
</evidence>
<dbReference type="InterPro" id="IPR007241">
    <property type="entry name" value="Autophagy-rel_prot_9"/>
</dbReference>
<evidence type="ECO:0000256" key="7">
    <source>
        <dbReference type="ARBA" id="ARBA00023006"/>
    </source>
</evidence>
<evidence type="ECO:0000256" key="1">
    <source>
        <dbReference type="ARBA" id="ARBA00004511"/>
    </source>
</evidence>
<evidence type="ECO:0000256" key="8">
    <source>
        <dbReference type="ARBA" id="ARBA00023055"/>
    </source>
</evidence>
<accession>A0ABM1J8M8</accession>
<evidence type="ECO:0000256" key="11">
    <source>
        <dbReference type="SAM" id="MobiDB-lite"/>
    </source>
</evidence>
<sequence length="806" mass="93091">MTTILDGSYQQLESYDEGEGDGDNDNEQEETPQESAVMIHVVPEGNKARWNHIEDLDSFFMRMYHYHQKHGFKCMMLEEFFELLEIIFIVTLFTFLLHCVNYPVLLGYEDIQHKLTIPDVLFSSEECLASIGWATWFCILFAAIYLTLSILKVLYHLIKFWDIKLFFNEALKIDDADLDNFTWHEVQSRVIEVQKEQEMCIHKRELTELDIYHRILRFKNYEVAMINKSLLPLKFKVPIFGNITFLTKGLKYNIGLLLFWGPWSPFENNWHLKEEYKKLSKRQELARALSKQILWVGIANFLLCPLILLWQILHLIFSYGELVKNEPSTLGLRMWSPYGRLYLRHFNELDHELNVRLNRAYHPAQKYMNLFTSPTTTVVAKFFATTFGCLCFVTLLYGLIWNTIVHVDHMITIATFLSFVVIGARRLIPSENLVWCPDALLNGVLAHIHYSPDSWRDTAHTQKTRAQVAVLFQHTIVHLLEELISPLVTPFILCFRIRRRALEIVDFFRNFTIQVTGVGDVCSFAQMDIRKHGNPAWQTVDQNPINNRNTGYDNPACNINIGKFDVKEPAEDGKTELSLIHFTLTNPEWKPPSHAENFVTALRERAKKDINNVQTVENPMITSLTNVSDLGPQYDGIVSNLFRSMTNQQSVPNMSSALNYQSDGNFGVSNPNYSASTSQSIPRYQYYGVTRAEGPLYSDKRFMYGLQQSISNNSLGGSIFGSGNEVVINKSVPTDLIAADMSLSTLYLHELHHKQVYDRGSHQERSTRNVWLRSPVQELETLSEVRQERAPLLSHQDSSIRINKES</sequence>
<reference evidence="13" key="1">
    <citation type="submission" date="2025-08" db="UniProtKB">
        <authorList>
            <consortium name="RefSeq"/>
        </authorList>
    </citation>
    <scope>IDENTIFICATION</scope>
    <source>
        <tissue evidence="13">Whole body</tissue>
    </source>
</reference>
<feature type="transmembrane region" description="Helical" evidence="10">
    <location>
        <begin position="293"/>
        <end position="317"/>
    </location>
</feature>
<keyword evidence="7 10" id="KW-0072">Autophagy</keyword>
<evidence type="ECO:0000256" key="10">
    <source>
        <dbReference type="RuleBase" id="RU364027"/>
    </source>
</evidence>
<comment type="similarity">
    <text evidence="2 10">Belongs to the ATG9 family.</text>
</comment>
<evidence type="ECO:0000256" key="2">
    <source>
        <dbReference type="ARBA" id="ARBA00006185"/>
    </source>
</evidence>
<evidence type="ECO:0000256" key="3">
    <source>
        <dbReference type="ARBA" id="ARBA00018074"/>
    </source>
</evidence>
<evidence type="ECO:0000256" key="6">
    <source>
        <dbReference type="ARBA" id="ARBA00022989"/>
    </source>
</evidence>
<organism evidence="12 13">
    <name type="scientific">Polistes dominula</name>
    <name type="common">European paper wasp</name>
    <name type="synonym">Vespa dominula</name>
    <dbReference type="NCBI Taxonomy" id="743375"/>
    <lineage>
        <taxon>Eukaryota</taxon>
        <taxon>Metazoa</taxon>
        <taxon>Ecdysozoa</taxon>
        <taxon>Arthropoda</taxon>
        <taxon>Hexapoda</taxon>
        <taxon>Insecta</taxon>
        <taxon>Pterygota</taxon>
        <taxon>Neoptera</taxon>
        <taxon>Endopterygota</taxon>
        <taxon>Hymenoptera</taxon>
        <taxon>Apocrita</taxon>
        <taxon>Aculeata</taxon>
        <taxon>Vespoidea</taxon>
        <taxon>Vespidae</taxon>
        <taxon>Polistinae</taxon>
        <taxon>Polistini</taxon>
        <taxon>Polistes</taxon>
    </lineage>
</organism>
<evidence type="ECO:0000313" key="13">
    <source>
        <dbReference type="RefSeq" id="XP_015188816.1"/>
    </source>
</evidence>
<dbReference type="Pfam" id="PF04109">
    <property type="entry name" value="ATG9"/>
    <property type="match status" value="1"/>
</dbReference>
<dbReference type="GeneID" id="107072952"/>
<feature type="transmembrane region" description="Helical" evidence="10">
    <location>
        <begin position="83"/>
        <end position="105"/>
    </location>
</feature>
<feature type="transmembrane region" description="Helical" evidence="10">
    <location>
        <begin position="378"/>
        <end position="399"/>
    </location>
</feature>
<dbReference type="PANTHER" id="PTHR13038:SF10">
    <property type="entry name" value="AUTOPHAGY-RELATED PROTEIN 9"/>
    <property type="match status" value="1"/>
</dbReference>
<proteinExistence type="inferred from homology"/>
<keyword evidence="12" id="KW-1185">Reference proteome</keyword>
<keyword evidence="9 10" id="KW-0472">Membrane</keyword>
<protein>
    <recommendedName>
        <fullName evidence="3 10">Autophagy-related protein 9</fullName>
    </recommendedName>
</protein>
<feature type="transmembrane region" description="Helical" evidence="10">
    <location>
        <begin position="411"/>
        <end position="428"/>
    </location>
</feature>